<dbReference type="SUPFAM" id="SSF51306">
    <property type="entry name" value="LexA/Signal peptidase"/>
    <property type="match status" value="1"/>
</dbReference>
<sequence length="147" mass="16337">MKNDKVIRFMATVAGNCMEAVGIRNGDMVLVGKNIPPRNGDIVVCEIAGREAVKMYLGRTADGFAVCTRYKDSGHNKSYIAQTIAGVVTEVYTRRAYMDIDVAERFEREEKRKEEEARYGGSNIGGPGLAALLMRNFDEYKGFRKGV</sequence>
<organism evidence="2">
    <name type="scientific">Christensenella massiliensis</name>
    <dbReference type="NCBI Taxonomy" id="1805714"/>
    <lineage>
        <taxon>Bacteria</taxon>
        <taxon>Bacillati</taxon>
        <taxon>Bacillota</taxon>
        <taxon>Clostridia</taxon>
        <taxon>Christensenellales</taxon>
        <taxon>Christensenellaceae</taxon>
        <taxon>Christensenella</taxon>
    </lineage>
</organism>
<evidence type="ECO:0000259" key="1">
    <source>
        <dbReference type="Pfam" id="PF00717"/>
    </source>
</evidence>
<dbReference type="CDD" id="cd06529">
    <property type="entry name" value="S24_LexA-like"/>
    <property type="match status" value="1"/>
</dbReference>
<feature type="domain" description="Peptidase S24/S26A/S26B/S26C" evidence="1">
    <location>
        <begin position="9"/>
        <end position="64"/>
    </location>
</feature>
<dbReference type="EMBL" id="CP117826">
    <property type="protein sequence ID" value="XCC63441.1"/>
    <property type="molecule type" value="Genomic_DNA"/>
</dbReference>
<proteinExistence type="predicted"/>
<reference evidence="2" key="1">
    <citation type="submission" date="2023-02" db="EMBL/GenBank/DDBJ databases">
        <title>Gut commensal Christensenella minuta modulates host metabolism via a new class of secondary bile acids.</title>
        <authorList>
            <person name="Liu C."/>
        </authorList>
    </citation>
    <scope>NUCLEOTIDE SEQUENCE</scope>
    <source>
        <strain evidence="2">CA70</strain>
    </source>
</reference>
<dbReference type="RefSeq" id="WP_353424007.1">
    <property type="nucleotide sequence ID" value="NZ_CP117826.1"/>
</dbReference>
<dbReference type="InterPro" id="IPR039418">
    <property type="entry name" value="LexA-like"/>
</dbReference>
<accession>A0AAU8ACF6</accession>
<dbReference type="InterPro" id="IPR036286">
    <property type="entry name" value="LexA/Signal_pep-like_sf"/>
</dbReference>
<protein>
    <submittedName>
        <fullName evidence="2">S24 family peptidase</fullName>
    </submittedName>
</protein>
<dbReference type="AlphaFoldDB" id="A0AAU8ACF6"/>
<dbReference type="Gene3D" id="2.10.109.10">
    <property type="entry name" value="Umud Fragment, subunit A"/>
    <property type="match status" value="1"/>
</dbReference>
<dbReference type="Pfam" id="PF00717">
    <property type="entry name" value="Peptidase_S24"/>
    <property type="match status" value="1"/>
</dbReference>
<dbReference type="InterPro" id="IPR015927">
    <property type="entry name" value="Peptidase_S24_S26A/B/C"/>
</dbReference>
<evidence type="ECO:0000313" key="2">
    <source>
        <dbReference type="EMBL" id="XCC63441.1"/>
    </source>
</evidence>
<name>A0AAU8ACF6_9FIRM</name>
<gene>
    <name evidence="2" type="ORF">PUP29_05875</name>
</gene>